<dbReference type="EMBL" id="WKFB01000166">
    <property type="protein sequence ID" value="KAF6733125.1"/>
    <property type="molecule type" value="Genomic_DNA"/>
</dbReference>
<name>A0A834CVY6_ORYME</name>
<dbReference type="AlphaFoldDB" id="A0A834CVY6"/>
<evidence type="ECO:0000313" key="3">
    <source>
        <dbReference type="EMBL" id="KAF6733125.1"/>
    </source>
</evidence>
<dbReference type="PANTHER" id="PTHR16677">
    <property type="entry name" value="HEMATOPOIETIC PROGENITOR CELL ANTIGEN CD34"/>
    <property type="match status" value="1"/>
</dbReference>
<keyword evidence="2" id="KW-0472">Membrane</keyword>
<accession>A0A834CVY6</accession>
<feature type="region of interest" description="Disordered" evidence="1">
    <location>
        <begin position="446"/>
        <end position="514"/>
    </location>
</feature>
<organism evidence="3 4">
    <name type="scientific">Oryzias melastigma</name>
    <name type="common">Marine medaka</name>
    <dbReference type="NCBI Taxonomy" id="30732"/>
    <lineage>
        <taxon>Eukaryota</taxon>
        <taxon>Metazoa</taxon>
        <taxon>Chordata</taxon>
        <taxon>Craniata</taxon>
        <taxon>Vertebrata</taxon>
        <taxon>Euteleostomi</taxon>
        <taxon>Actinopterygii</taxon>
        <taxon>Neopterygii</taxon>
        <taxon>Teleostei</taxon>
        <taxon>Neoteleostei</taxon>
        <taxon>Acanthomorphata</taxon>
        <taxon>Ovalentaria</taxon>
        <taxon>Atherinomorphae</taxon>
        <taxon>Beloniformes</taxon>
        <taxon>Adrianichthyidae</taxon>
        <taxon>Oryziinae</taxon>
        <taxon>Oryzias</taxon>
    </lineage>
</organism>
<feature type="transmembrane region" description="Helical" evidence="2">
    <location>
        <begin position="414"/>
        <end position="434"/>
    </location>
</feature>
<sequence length="540" mass="59655">MLMNGGIKVHRCSQEQDCAVNAARKTHGIGFLLGGGLLLLPKHIHTHTQAELPRWFQAHGAGQSSCRCRILHGELLSERRGRGGGGKSMNHLPHSYRARGGDMEGDHLVATLQRTAGVEVRGFKTLEQEDTSRAHTSPSIPARAQNTQRTFGAAKITKAQRHILHMCTPSSSGEGRGCGFEGKWASKQAAVREGVWKIPHRKPPTPSALQLASTSHTFLNSLTRSRQLHLIWEDGYVQAGNEWALQKDWSSAAPHSAQWSDGSRTYHSRCYRCGPHWRRRHSTASSNPSSANGFIYDCEPEQQHSRDSSQWTDLNIEPPDVNCVANKEDLQTSTVRAEVEIKDCEETKKIIEENPAGWCPQDSCQLTLYQDGTTLMVSSNDTEPGIMEKALQSESLKNNLGVKKTEIPTSSRSVFVGLLVTGLLVAIAVTVGYFKCQRRPAAKGAGLAQEASPVDPENQGKHPCVRGPSQPASRNPGEAQHKRGVSRGRKDPESSSHQRPLQRQNSRHRAVIVPRRRPSDYFIQQISPYTLTHSSLNTFL</sequence>
<dbReference type="InterPro" id="IPR008083">
    <property type="entry name" value="CD34"/>
</dbReference>
<proteinExistence type="predicted"/>
<comment type="caution">
    <text evidence="3">The sequence shown here is derived from an EMBL/GenBank/DDBJ whole genome shotgun (WGS) entry which is preliminary data.</text>
</comment>
<dbReference type="GO" id="GO:0007155">
    <property type="term" value="P:cell adhesion"/>
    <property type="evidence" value="ECO:0007669"/>
    <property type="project" value="InterPro"/>
</dbReference>
<dbReference type="Proteomes" id="UP000646548">
    <property type="component" value="Unassembled WGS sequence"/>
</dbReference>
<keyword evidence="2" id="KW-0812">Transmembrane</keyword>
<gene>
    <name evidence="3" type="ORF">FQA47_018825</name>
</gene>
<keyword evidence="2" id="KW-1133">Transmembrane helix</keyword>
<dbReference type="GO" id="GO:0016020">
    <property type="term" value="C:membrane"/>
    <property type="evidence" value="ECO:0007669"/>
    <property type="project" value="InterPro"/>
</dbReference>
<evidence type="ECO:0000256" key="1">
    <source>
        <dbReference type="SAM" id="MobiDB-lite"/>
    </source>
</evidence>
<protein>
    <submittedName>
        <fullName evidence="3">Uncharacterized protein</fullName>
    </submittedName>
</protein>
<feature type="compositionally biased region" description="Basic residues" evidence="1">
    <location>
        <begin position="505"/>
        <end position="514"/>
    </location>
</feature>
<evidence type="ECO:0000256" key="2">
    <source>
        <dbReference type="SAM" id="Phobius"/>
    </source>
</evidence>
<dbReference type="PANTHER" id="PTHR16677:SF1">
    <property type="entry name" value="HEMATOPOIETIC PROGENITOR CELL ANTIGEN CD34"/>
    <property type="match status" value="1"/>
</dbReference>
<reference evidence="3" key="1">
    <citation type="journal article" name="BMC Genomics">
        <title>Long-read sequencing and de novo genome assembly of marine medaka (Oryzias melastigma).</title>
        <authorList>
            <person name="Liang P."/>
            <person name="Saqib H.S.A."/>
            <person name="Ni X."/>
            <person name="Shen Y."/>
        </authorList>
    </citation>
    <scope>NUCLEOTIDE SEQUENCE</scope>
    <source>
        <strain evidence="3">Bigg-433</strain>
    </source>
</reference>
<evidence type="ECO:0000313" key="4">
    <source>
        <dbReference type="Proteomes" id="UP000646548"/>
    </source>
</evidence>